<name>A0AC35U1V2_9BILA</name>
<protein>
    <submittedName>
        <fullName evidence="2">SP-RING-type domain-containing protein</fullName>
    </submittedName>
</protein>
<dbReference type="Proteomes" id="UP000095286">
    <property type="component" value="Unplaced"/>
</dbReference>
<evidence type="ECO:0000313" key="1">
    <source>
        <dbReference type="Proteomes" id="UP000095286"/>
    </source>
</evidence>
<evidence type="ECO:0000313" key="2">
    <source>
        <dbReference type="WBParaSite" id="RSKR_0000648000.1"/>
    </source>
</evidence>
<accession>A0AC35U1V2</accession>
<reference evidence="2" key="1">
    <citation type="submission" date="2016-11" db="UniProtKB">
        <authorList>
            <consortium name="WormBaseParasite"/>
        </authorList>
    </citation>
    <scope>IDENTIFICATION</scope>
    <source>
        <strain evidence="2">KR3021</strain>
    </source>
</reference>
<organism evidence="1 2">
    <name type="scientific">Rhabditophanes sp. KR3021</name>
    <dbReference type="NCBI Taxonomy" id="114890"/>
    <lineage>
        <taxon>Eukaryota</taxon>
        <taxon>Metazoa</taxon>
        <taxon>Ecdysozoa</taxon>
        <taxon>Nematoda</taxon>
        <taxon>Chromadorea</taxon>
        <taxon>Rhabditida</taxon>
        <taxon>Tylenchina</taxon>
        <taxon>Panagrolaimomorpha</taxon>
        <taxon>Strongyloidoidea</taxon>
        <taxon>Alloionematidae</taxon>
        <taxon>Rhabditophanes</taxon>
    </lineage>
</organism>
<sequence length="616" mass="69256">MGIDLVNYDPFRITSFQPPTTVINPTMNKIVYLKNEQFLCKWTEILNFDLVPAHQRPTSKVQMKFKVGSNYADRFACKNKKADVSIILRCCAIVDGGVQPLQRDDYPIGLSLHIGSRNCTSALPREIAYSSSDEKKRASIPTILNDCLSKDIINGRVEAELSMSFRSDDKTKSKKRYAMAVILGEKRSIGEILDEIISRPKRSIDDFMKDLHNFMNADEDILLEKATISLASSITATRIKIPIRGINCSHLLIDDLTEYLQTNEETEKWDCKICKKSMRPDEIIIDQFYSDLLSRNKAAMEVDLNKDAKITVTKSQDHSSGEELSDDENIKEGFIIKRVSPKKNLNKEVIVIGDSSDEESTVTHLLQPDVAQPPSIQKCFSNVGNGSEHHYNSPPKLPQRRTIPHNPIQSTQAVTELKAESGDSGRRFAKKRPNGNTKEIECITLIDSSDDENNKSPPSKRAPQQEFMVDIVSSMENVADKSNFNDSVGTAIPTDVAPIVSPPSISHLISSMESLNKEPLTASHRLTNPILMQTEDNGTYLTESQQRGIESDSFLKDKPEEQMDDSDLILAYYLNKGKSDTSNFNTSRRYIDPEYESITATIKAYELRLRNSLSDE</sequence>
<dbReference type="WBParaSite" id="RSKR_0000648000.1">
    <property type="protein sequence ID" value="RSKR_0000648000.1"/>
    <property type="gene ID" value="RSKR_0000648000"/>
</dbReference>
<proteinExistence type="predicted"/>